<keyword evidence="3" id="KW-1185">Reference proteome</keyword>
<gene>
    <name evidence="2" type="ORF">ROR02_12460</name>
</gene>
<dbReference type="Proteomes" id="UP000321567">
    <property type="component" value="Unassembled WGS sequence"/>
</dbReference>
<name>A0A512H6L3_9PROT</name>
<dbReference type="EMBL" id="BJZO01000027">
    <property type="protein sequence ID" value="GEO81115.1"/>
    <property type="molecule type" value="Genomic_DNA"/>
</dbReference>
<proteinExistence type="predicted"/>
<sequence length="394" mass="43207">MPDGSNPIIQPPNLLVTKTNPTTGQQQQAFPLQTEAWLKMQNVVQIALQFPLSRSSFNDLYGDFSDEATVEQAVDILSSINQTASAYGDPTTLISDLTKFQSANTAPDTIYGNGVWLASQTQVTAQQIVSLLNIGLTTIGNISDPKTRLDDLTQLLTGPGGVDPLANALKDNIDSFNTKTTDYYNRLNAELTGSTNSLEWYLAQADNVLEEAQKAVSDDADAIKQMNKDLKKLNDEYIGFTVAASSSPLLLLVPVFGPVLAVADAATFGTLAAKVKQEIDELNKKLKTVEKDQQQKSALVTQLTGFNAQAEDVDADGKAFLQTISTMIACWVEFSTQVQTRLKELSPDDLKDWSQFMQQIEFQSAIDGWKLIEQKSEEFYQTGFVRFSTDTSSN</sequence>
<keyword evidence="1" id="KW-0175">Coiled coil</keyword>
<comment type="caution">
    <text evidence="2">The sequence shown here is derived from an EMBL/GenBank/DDBJ whole genome shotgun (WGS) entry which is preliminary data.</text>
</comment>
<accession>A0A512H6L3</accession>
<dbReference type="RefSeq" id="WP_147163157.1">
    <property type="nucleotide sequence ID" value="NZ_BJZO01000027.1"/>
</dbReference>
<dbReference type="OrthoDB" id="9255865at2"/>
<evidence type="ECO:0000313" key="3">
    <source>
        <dbReference type="Proteomes" id="UP000321567"/>
    </source>
</evidence>
<dbReference type="AlphaFoldDB" id="A0A512H6L3"/>
<evidence type="ECO:0000256" key="1">
    <source>
        <dbReference type="SAM" id="Coils"/>
    </source>
</evidence>
<dbReference type="Gene3D" id="1.20.1170.10">
    <property type="match status" value="1"/>
</dbReference>
<organism evidence="2 3">
    <name type="scientific">Pararhodospirillum oryzae</name>
    <dbReference type="NCBI Taxonomy" id="478448"/>
    <lineage>
        <taxon>Bacteria</taxon>
        <taxon>Pseudomonadati</taxon>
        <taxon>Pseudomonadota</taxon>
        <taxon>Alphaproteobacteria</taxon>
        <taxon>Rhodospirillales</taxon>
        <taxon>Rhodospirillaceae</taxon>
        <taxon>Pararhodospirillum</taxon>
    </lineage>
</organism>
<feature type="coiled-coil region" evidence="1">
    <location>
        <begin position="209"/>
        <end position="236"/>
    </location>
</feature>
<dbReference type="SUPFAM" id="SSF58100">
    <property type="entry name" value="Bacterial hemolysins"/>
    <property type="match status" value="1"/>
</dbReference>
<protein>
    <submittedName>
        <fullName evidence="2">Uncharacterized protein</fullName>
    </submittedName>
</protein>
<evidence type="ECO:0000313" key="2">
    <source>
        <dbReference type="EMBL" id="GEO81115.1"/>
    </source>
</evidence>
<reference evidence="2 3" key="1">
    <citation type="submission" date="2019-07" db="EMBL/GenBank/DDBJ databases">
        <title>Whole genome shotgun sequence of Rhodospirillum oryzae NBRC 107573.</title>
        <authorList>
            <person name="Hosoyama A."/>
            <person name="Uohara A."/>
            <person name="Ohji S."/>
            <person name="Ichikawa N."/>
        </authorList>
    </citation>
    <scope>NUCLEOTIDE SEQUENCE [LARGE SCALE GENOMIC DNA]</scope>
    <source>
        <strain evidence="2 3">NBRC 107573</strain>
    </source>
</reference>
<feature type="coiled-coil region" evidence="1">
    <location>
        <begin position="272"/>
        <end position="299"/>
    </location>
</feature>